<evidence type="ECO:0000313" key="4">
    <source>
        <dbReference type="Proteomes" id="UP000285146"/>
    </source>
</evidence>
<dbReference type="PROSITE" id="PS50088">
    <property type="entry name" value="ANK_REPEAT"/>
    <property type="match status" value="7"/>
</dbReference>
<dbReference type="STRING" id="1230097.A0A423WVJ5"/>
<feature type="repeat" description="ANK" evidence="1">
    <location>
        <begin position="880"/>
        <end position="912"/>
    </location>
</feature>
<organism evidence="3 4">
    <name type="scientific">Cytospora leucostoma</name>
    <dbReference type="NCBI Taxonomy" id="1230097"/>
    <lineage>
        <taxon>Eukaryota</taxon>
        <taxon>Fungi</taxon>
        <taxon>Dikarya</taxon>
        <taxon>Ascomycota</taxon>
        <taxon>Pezizomycotina</taxon>
        <taxon>Sordariomycetes</taxon>
        <taxon>Sordariomycetidae</taxon>
        <taxon>Diaporthales</taxon>
        <taxon>Cytosporaceae</taxon>
        <taxon>Cytospora</taxon>
    </lineage>
</organism>
<sequence length="991" mass="107248">MAPRKKETALELCERATVLGNTIAIRMLEYISTVKHQVQGFGDLAADFLEVCRLLWAIESGLGEAVHRQHARVPADMTLELERRFRQAHDDFIVLNQLVTRFLDNDRSHGFSRVSKGFKMIFADSDVNKMRASLEQTREALRMSALVFRWSIGGDEVDATIGIGYTGLAAALERVNSRAGRAASRAATFQATSAPPIRAPVTPQRPPSGVTQSLRFDSSEPELPHTLPPLAGLSRRSTQGQDFMDFRGAAATATDHEVPGSNGLLERAPSRSLRGRGGSGSLRSAKGPARSLVRELPSSSTSSPTRSGSAGRSVRQTDTMSTHTADTEMLLEDLMSGVEVGDKPPQPVTRLRADSTTVPRWTPRHNTGLNNPQFKIALAQAVQKKNHGVIEQLLDRGVSPDSVQEVNLLREATVNRDAESVRLLLLFGTDPNTFDAGGFTPLYQAAERGFLEGAKMLIKYGADPNLSAGPESDTPLALAVVEGKLELVQLFLTYGGDPDRIMSNGDTVLIRSINHKTPKAVIELMLNYGSDPNGKNGEGTSPMSQAISVQRLDLAQILLDRGADPNLPGPKHPLWPSCYHPDFLKLLLSRGADPALAPGIMEFATSINNAESVRILLDAGVDPNAKKDGVYTPLCSAIRDDRAEIVSLLLANGADPNLPSSQYPCFKCVTHQRAHLLPEVVGAGGDLHEPRGIVERAVQHNNMEALMYLLDRGADVNAKSAEGHTPLTTAIREDRADMVDLLLARGADPAVRGQDWPLCMAVKRPAILKRLLPAVSNPKVFKGVVEMAVCADQLESVRLLLGAGFSVEDKNGGVFSPLTSAIREGHKHIVRYLVGEAGADVNAPGEHLPVIKAIRRMRGRDTEVLELLLERGADINLMYRGWNAVLQAVENGDADVLRLLVEKGNSVDLEQQDENGRTVMEIVNSLGWDEAAAILGGGRRLSVFSSLSWGDILGENGRSTSTTSMETIKEPALGNEDVQAPVETWRKGVAS</sequence>
<dbReference type="AlphaFoldDB" id="A0A423WVJ5"/>
<accession>A0A423WVJ5</accession>
<feature type="region of interest" description="Disordered" evidence="2">
    <location>
        <begin position="338"/>
        <end position="369"/>
    </location>
</feature>
<dbReference type="InParanoid" id="A0A423WVJ5"/>
<dbReference type="EMBL" id="LKEB01000038">
    <property type="protein sequence ID" value="ROW07460.1"/>
    <property type="molecule type" value="Genomic_DNA"/>
</dbReference>
<dbReference type="PRINTS" id="PR01415">
    <property type="entry name" value="ANKYRIN"/>
</dbReference>
<dbReference type="InterPro" id="IPR052391">
    <property type="entry name" value="E3_Ligase-Neurotoxin"/>
</dbReference>
<evidence type="ECO:0000256" key="2">
    <source>
        <dbReference type="SAM" id="MobiDB-lite"/>
    </source>
</evidence>
<dbReference type="PROSITE" id="PS50297">
    <property type="entry name" value="ANK_REP_REGION"/>
    <property type="match status" value="4"/>
</dbReference>
<feature type="region of interest" description="Disordered" evidence="2">
    <location>
        <begin position="186"/>
        <end position="235"/>
    </location>
</feature>
<reference evidence="3 4" key="1">
    <citation type="submission" date="2015-09" db="EMBL/GenBank/DDBJ databases">
        <title>Host preference determinants of Valsa canker pathogens revealed by comparative genomics.</title>
        <authorList>
            <person name="Yin Z."/>
            <person name="Huang L."/>
        </authorList>
    </citation>
    <scope>NUCLEOTIDE SEQUENCE [LARGE SCALE GENOMIC DNA]</scope>
    <source>
        <strain evidence="3 4">SXYLt</strain>
    </source>
</reference>
<protein>
    <submittedName>
        <fullName evidence="3">Uncharacterized protein</fullName>
    </submittedName>
</protein>
<dbReference type="Proteomes" id="UP000285146">
    <property type="component" value="Unassembled WGS sequence"/>
</dbReference>
<dbReference type="SUPFAM" id="SSF48403">
    <property type="entry name" value="Ankyrin repeat"/>
    <property type="match status" value="2"/>
</dbReference>
<feature type="repeat" description="ANK" evidence="1">
    <location>
        <begin position="538"/>
        <end position="570"/>
    </location>
</feature>
<dbReference type="InterPro" id="IPR036770">
    <property type="entry name" value="Ankyrin_rpt-contain_sf"/>
</dbReference>
<dbReference type="Gene3D" id="1.25.40.20">
    <property type="entry name" value="Ankyrin repeat-containing domain"/>
    <property type="match status" value="3"/>
</dbReference>
<dbReference type="PANTHER" id="PTHR24133">
    <property type="entry name" value="ANKYRIN DOMAIN-CONTAINING"/>
    <property type="match status" value="1"/>
</dbReference>
<dbReference type="InterPro" id="IPR002110">
    <property type="entry name" value="Ankyrin_rpt"/>
</dbReference>
<dbReference type="Pfam" id="PF12796">
    <property type="entry name" value="Ank_2"/>
    <property type="match status" value="5"/>
</dbReference>
<dbReference type="SMART" id="SM00248">
    <property type="entry name" value="ANK"/>
    <property type="match status" value="14"/>
</dbReference>
<gene>
    <name evidence="3" type="ORF">VPNG_07071</name>
</gene>
<feature type="repeat" description="ANK" evidence="1">
    <location>
        <begin position="629"/>
        <end position="661"/>
    </location>
</feature>
<feature type="compositionally biased region" description="Polar residues" evidence="2">
    <location>
        <begin position="354"/>
        <end position="369"/>
    </location>
</feature>
<feature type="repeat" description="ANK" evidence="1">
    <location>
        <begin position="471"/>
        <end position="503"/>
    </location>
</feature>
<name>A0A423WVJ5_9PEZI</name>
<keyword evidence="1" id="KW-0040">ANK repeat</keyword>
<dbReference type="PANTHER" id="PTHR24133:SF40">
    <property type="entry name" value="ANKYRIN REPEAT DOMAIN 44"/>
    <property type="match status" value="1"/>
</dbReference>
<feature type="repeat" description="ANK" evidence="1">
    <location>
        <begin position="722"/>
        <end position="754"/>
    </location>
</feature>
<feature type="repeat" description="ANK" evidence="1">
    <location>
        <begin position="689"/>
        <end position="721"/>
    </location>
</feature>
<comment type="caution">
    <text evidence="3">The sequence shown here is derived from an EMBL/GenBank/DDBJ whole genome shotgun (WGS) entry which is preliminary data.</text>
</comment>
<keyword evidence="4" id="KW-1185">Reference proteome</keyword>
<feature type="compositionally biased region" description="Low complexity" evidence="2">
    <location>
        <begin position="297"/>
        <end position="313"/>
    </location>
</feature>
<dbReference type="OrthoDB" id="194358at2759"/>
<evidence type="ECO:0000313" key="3">
    <source>
        <dbReference type="EMBL" id="ROW07460.1"/>
    </source>
</evidence>
<feature type="repeat" description="ANK" evidence="1">
    <location>
        <begin position="437"/>
        <end position="469"/>
    </location>
</feature>
<proteinExistence type="predicted"/>
<feature type="region of interest" description="Disordered" evidence="2">
    <location>
        <begin position="252"/>
        <end position="321"/>
    </location>
</feature>
<evidence type="ECO:0000256" key="1">
    <source>
        <dbReference type="PROSITE-ProRule" id="PRU00023"/>
    </source>
</evidence>